<dbReference type="RefSeq" id="WP_183201761.1">
    <property type="nucleotide sequence ID" value="NZ_BAAAER010000002.1"/>
</dbReference>
<proteinExistence type="predicted"/>
<evidence type="ECO:0000313" key="2">
    <source>
        <dbReference type="Proteomes" id="UP000529946"/>
    </source>
</evidence>
<keyword evidence="2" id="KW-1185">Reference proteome</keyword>
<reference evidence="1 2" key="1">
    <citation type="submission" date="2020-08" db="EMBL/GenBank/DDBJ databases">
        <title>Genomic Encyclopedia of Type Strains, Phase IV (KMG-IV): sequencing the most valuable type-strain genomes for metagenomic binning, comparative biology and taxonomic classification.</title>
        <authorList>
            <person name="Goeker M."/>
        </authorList>
    </citation>
    <scope>NUCLEOTIDE SEQUENCE [LARGE SCALE GENOMIC DNA]</scope>
    <source>
        <strain evidence="1 2">DSM 23960</strain>
    </source>
</reference>
<dbReference type="EMBL" id="JACIDM010000001">
    <property type="protein sequence ID" value="MBB4081274.1"/>
    <property type="molecule type" value="Genomic_DNA"/>
</dbReference>
<protein>
    <submittedName>
        <fullName evidence="1">Uncharacterized protein</fullName>
    </submittedName>
</protein>
<evidence type="ECO:0000313" key="1">
    <source>
        <dbReference type="EMBL" id="MBB4081274.1"/>
    </source>
</evidence>
<dbReference type="AlphaFoldDB" id="A0A7W6NNB3"/>
<dbReference type="Proteomes" id="UP000529946">
    <property type="component" value="Unassembled WGS sequence"/>
</dbReference>
<name>A0A7W6NNB3_9CAUL</name>
<comment type="caution">
    <text evidence="1">The sequence shown here is derived from an EMBL/GenBank/DDBJ whole genome shotgun (WGS) entry which is preliminary data.</text>
</comment>
<sequence length="185" mass="20150">MALWLGLLAAMAAGQAAEPPARPEVAVVVLTLDQVRQVQARHGRSTLDALGDERWGRFRFVDGPVEAERFATCEDEWADGGLDYCVRFYLTRAEVATGAPPTVVVVFDDQPAKAAVHRGAGEMRALCFGRGVTPSKAEAQDTWLWPDSVRMHGVNDWERDRDALAACIDAAAAEPFTGLREPDVD</sequence>
<organism evidence="1 2">
    <name type="scientific">Brevundimonas lenta</name>
    <dbReference type="NCBI Taxonomy" id="424796"/>
    <lineage>
        <taxon>Bacteria</taxon>
        <taxon>Pseudomonadati</taxon>
        <taxon>Pseudomonadota</taxon>
        <taxon>Alphaproteobacteria</taxon>
        <taxon>Caulobacterales</taxon>
        <taxon>Caulobacteraceae</taxon>
        <taxon>Brevundimonas</taxon>
    </lineage>
</organism>
<accession>A0A7W6NNB3</accession>
<gene>
    <name evidence="1" type="ORF">GGR12_000113</name>
</gene>